<gene>
    <name evidence="1" type="ORF">SAMN05443244_0899</name>
</gene>
<proteinExistence type="predicted"/>
<sequence length="41" mass="4803">MDSELHKQRMKHHARSVGSLFQYSDGMERENVNAPNWCLLS</sequence>
<dbReference type="Proteomes" id="UP000182409">
    <property type="component" value="Unassembled WGS sequence"/>
</dbReference>
<dbReference type="AlphaFoldDB" id="A0A1H4JZV8"/>
<name>A0A1H4JZV8_9BACT</name>
<organism evidence="1 2">
    <name type="scientific">Terriglobus roseus</name>
    <dbReference type="NCBI Taxonomy" id="392734"/>
    <lineage>
        <taxon>Bacteria</taxon>
        <taxon>Pseudomonadati</taxon>
        <taxon>Acidobacteriota</taxon>
        <taxon>Terriglobia</taxon>
        <taxon>Terriglobales</taxon>
        <taxon>Acidobacteriaceae</taxon>
        <taxon>Terriglobus</taxon>
    </lineage>
</organism>
<dbReference type="EMBL" id="FNSD01000001">
    <property type="protein sequence ID" value="SEB51385.1"/>
    <property type="molecule type" value="Genomic_DNA"/>
</dbReference>
<reference evidence="1 2" key="1">
    <citation type="submission" date="2016-10" db="EMBL/GenBank/DDBJ databases">
        <authorList>
            <person name="de Groot N.N."/>
        </authorList>
    </citation>
    <scope>NUCLEOTIDE SEQUENCE [LARGE SCALE GENOMIC DNA]</scope>
    <source>
        <strain evidence="1 2">AB35.6</strain>
    </source>
</reference>
<protein>
    <submittedName>
        <fullName evidence="1">Uncharacterized protein</fullName>
    </submittedName>
</protein>
<evidence type="ECO:0000313" key="2">
    <source>
        <dbReference type="Proteomes" id="UP000182409"/>
    </source>
</evidence>
<accession>A0A1H4JZV8</accession>
<evidence type="ECO:0000313" key="1">
    <source>
        <dbReference type="EMBL" id="SEB51385.1"/>
    </source>
</evidence>